<dbReference type="NCBIfam" id="TIGR03729">
    <property type="entry name" value="acc_ester"/>
    <property type="match status" value="1"/>
</dbReference>
<comment type="caution">
    <text evidence="2">The sequence shown here is derived from an EMBL/GenBank/DDBJ whole genome shotgun (WGS) entry which is preliminary data.</text>
</comment>
<dbReference type="EMBL" id="NVMX01000061">
    <property type="protein sequence ID" value="PDZ95258.1"/>
    <property type="molecule type" value="Genomic_DNA"/>
</dbReference>
<sequence length="276" mass="32160">MNLQRMLDMKIATMTDIHLDTNSLLLKRDVFPDLLAALNEITYDILLITGDLSNSSRTSINIINKIQEETGKKVLFIPGNHDVTKFADTSWDSYNLLKEHESSLIDKPFIIDEDNVIIGDMGWYDYSYALDIVPSSIIKQRKKSLWDDAKYVKWQMDDEQVFEMILNKFKKQLEEHKNKKVIFVNHFIPYKDFVTYSSDGEWNLCNAFMGSDKIGKLLDGCSNINYVLFGHTHRRYGLIEDYRGKNVICNPVGYAYEWETQDAKNEFLKCMNFITV</sequence>
<dbReference type="InterPro" id="IPR051158">
    <property type="entry name" value="Metallophosphoesterase_sf"/>
</dbReference>
<dbReference type="AlphaFoldDB" id="A0A9X6SUY7"/>
<accession>A0A9X6SUY7</accession>
<dbReference type="InterPro" id="IPR029052">
    <property type="entry name" value="Metallo-depent_PP-like"/>
</dbReference>
<evidence type="ECO:0000313" key="3">
    <source>
        <dbReference type="Proteomes" id="UP000219922"/>
    </source>
</evidence>
<proteinExistence type="predicted"/>
<dbReference type="Gene3D" id="3.60.21.10">
    <property type="match status" value="1"/>
</dbReference>
<dbReference type="PANTHER" id="PTHR31302:SF22">
    <property type="entry name" value="PHOSPHOESTERASE"/>
    <property type="match status" value="1"/>
</dbReference>
<dbReference type="PANTHER" id="PTHR31302">
    <property type="entry name" value="TRANSMEMBRANE PROTEIN WITH METALLOPHOSPHOESTERASE DOMAIN-RELATED"/>
    <property type="match status" value="1"/>
</dbReference>
<protein>
    <recommendedName>
        <fullName evidence="1">Calcineurin-like phosphoesterase domain-containing protein</fullName>
    </recommendedName>
</protein>
<feature type="domain" description="Calcineurin-like phosphoesterase" evidence="1">
    <location>
        <begin position="9"/>
        <end position="234"/>
    </location>
</feature>
<dbReference type="SUPFAM" id="SSF56300">
    <property type="entry name" value="Metallo-dependent phosphatases"/>
    <property type="match status" value="1"/>
</dbReference>
<dbReference type="GO" id="GO:0016787">
    <property type="term" value="F:hydrolase activity"/>
    <property type="evidence" value="ECO:0007669"/>
    <property type="project" value="InterPro"/>
</dbReference>
<evidence type="ECO:0000259" key="1">
    <source>
        <dbReference type="Pfam" id="PF00149"/>
    </source>
</evidence>
<reference evidence="2 3" key="1">
    <citation type="submission" date="2017-09" db="EMBL/GenBank/DDBJ databases">
        <title>Large-scale bioinformatics analysis of Bacillus genomes uncovers conserved roles of natural products in bacterial physiology.</title>
        <authorList>
            <consortium name="Agbiome Team Llc"/>
            <person name="Bleich R.M."/>
            <person name="Grubbs K.J."/>
            <person name="Santa Maria K.C."/>
            <person name="Allen S.E."/>
            <person name="Farag S."/>
            <person name="Shank E.A."/>
            <person name="Bowers A."/>
        </authorList>
    </citation>
    <scope>NUCLEOTIDE SEQUENCE [LARGE SCALE GENOMIC DNA]</scope>
    <source>
        <strain evidence="2 3">AFS092789</strain>
    </source>
</reference>
<organism evidence="2 3">
    <name type="scientific">Bacillus cereus</name>
    <dbReference type="NCBI Taxonomy" id="1396"/>
    <lineage>
        <taxon>Bacteria</taxon>
        <taxon>Bacillati</taxon>
        <taxon>Bacillota</taxon>
        <taxon>Bacilli</taxon>
        <taxon>Bacillales</taxon>
        <taxon>Bacillaceae</taxon>
        <taxon>Bacillus</taxon>
        <taxon>Bacillus cereus group</taxon>
    </lineage>
</organism>
<dbReference type="Proteomes" id="UP000219922">
    <property type="component" value="Unassembled WGS sequence"/>
</dbReference>
<gene>
    <name evidence="2" type="ORF">CON36_29320</name>
</gene>
<dbReference type="Pfam" id="PF00149">
    <property type="entry name" value="Metallophos"/>
    <property type="match status" value="1"/>
</dbReference>
<dbReference type="InterPro" id="IPR022302">
    <property type="entry name" value="Phosphoesterase_putative"/>
</dbReference>
<dbReference type="InterPro" id="IPR004843">
    <property type="entry name" value="Calcineurin-like_PHP"/>
</dbReference>
<evidence type="ECO:0000313" key="2">
    <source>
        <dbReference type="EMBL" id="PDZ95258.1"/>
    </source>
</evidence>
<name>A0A9X6SUY7_BACCE</name>